<proteinExistence type="inferred from homology"/>
<sequence length="421" mass="46313">MRARKKKELPAYIRERISLDEMLASRRVLQLVHEKGPITQGEASEALGLSQGACNLHFQRLEYEGLLRALRIEPEGRGPGRPSNHWEVAREQNATLGLVFDPPHVHVQLEDFTGTILFTQGASLRACRRSEKIGEKVCTLVARAMEEVKARRLLLRNAFAALPGVLDSSTGAVRRAVNFPALEGLDVSELMQRTFKLPTLANSLGAAYYYGEVASIPANNTALVMYWDLGLGFAFGRNRQLLTVHGGEDGGRMISELGHISIDAQGPRCHCGEKGCIEAYAGGWVLLQKFADQKVSTLEDLVALAQSGHPEFLKTLREISRLLGHHLAGAIQMLGVSEVRITGALAPLFQFGRIEFFEGLSEVIGIHRSAGIQVQVTEDPKASLLAGATRAARRAYLYPDEFNRLSRLSITLQGQRMAEKL</sequence>
<reference evidence="2 3" key="1">
    <citation type="journal article" date="2023" name="Antonie Van Leeuwenhoek">
        <title>Mesoterricola silvestris gen. nov., sp. nov., Mesoterricola sediminis sp. nov., Geothrix oryzae sp. nov., Geothrix edaphica sp. nov., Geothrix rubra sp. nov., and Geothrix limicola sp. nov., six novel members of Acidobacteriota isolated from soils.</title>
        <authorList>
            <person name="Itoh H."/>
            <person name="Sugisawa Y."/>
            <person name="Mise K."/>
            <person name="Xu Z."/>
            <person name="Kuniyasu M."/>
            <person name="Ushijima N."/>
            <person name="Kawano K."/>
            <person name="Kobayashi E."/>
            <person name="Shiratori Y."/>
            <person name="Masuda Y."/>
            <person name="Senoo K."/>
        </authorList>
    </citation>
    <scope>NUCLEOTIDE SEQUENCE [LARGE SCALE GENOMIC DNA]</scope>
    <source>
        <strain evidence="2 3">Red804</strain>
    </source>
</reference>
<dbReference type="PANTHER" id="PTHR18964:SF149">
    <property type="entry name" value="BIFUNCTIONAL UDP-N-ACETYLGLUCOSAMINE 2-EPIMERASE_N-ACETYLMANNOSAMINE KINASE"/>
    <property type="match status" value="1"/>
</dbReference>
<gene>
    <name evidence="2" type="ORF">GETHLI_32270</name>
</gene>
<keyword evidence="3" id="KW-1185">Reference proteome</keyword>
<dbReference type="Gene3D" id="1.10.10.10">
    <property type="entry name" value="Winged helix-like DNA-binding domain superfamily/Winged helix DNA-binding domain"/>
    <property type="match status" value="1"/>
</dbReference>
<dbReference type="InterPro" id="IPR000600">
    <property type="entry name" value="ROK"/>
</dbReference>
<dbReference type="InterPro" id="IPR043129">
    <property type="entry name" value="ATPase_NBD"/>
</dbReference>
<dbReference type="SUPFAM" id="SSF46785">
    <property type="entry name" value="Winged helix' DNA-binding domain"/>
    <property type="match status" value="1"/>
</dbReference>
<dbReference type="EMBL" id="BSDE01000008">
    <property type="protein sequence ID" value="GLH74725.1"/>
    <property type="molecule type" value="Genomic_DNA"/>
</dbReference>
<organism evidence="2 3">
    <name type="scientific">Geothrix limicola</name>
    <dbReference type="NCBI Taxonomy" id="2927978"/>
    <lineage>
        <taxon>Bacteria</taxon>
        <taxon>Pseudomonadati</taxon>
        <taxon>Acidobacteriota</taxon>
        <taxon>Holophagae</taxon>
        <taxon>Holophagales</taxon>
        <taxon>Holophagaceae</taxon>
        <taxon>Geothrix</taxon>
    </lineage>
</organism>
<evidence type="ECO:0000256" key="1">
    <source>
        <dbReference type="ARBA" id="ARBA00006479"/>
    </source>
</evidence>
<comment type="similarity">
    <text evidence="1">Belongs to the ROK (NagC/XylR) family.</text>
</comment>
<name>A0ABQ5QIP4_9BACT</name>
<dbReference type="Gene3D" id="3.30.420.40">
    <property type="match status" value="2"/>
</dbReference>
<protein>
    <submittedName>
        <fullName evidence="2">Transcriptional regulator</fullName>
    </submittedName>
</protein>
<evidence type="ECO:0000313" key="2">
    <source>
        <dbReference type="EMBL" id="GLH74725.1"/>
    </source>
</evidence>
<dbReference type="SUPFAM" id="SSF53067">
    <property type="entry name" value="Actin-like ATPase domain"/>
    <property type="match status" value="1"/>
</dbReference>
<dbReference type="RefSeq" id="WP_285577336.1">
    <property type="nucleotide sequence ID" value="NZ_BSDE01000008.1"/>
</dbReference>
<dbReference type="InterPro" id="IPR036388">
    <property type="entry name" value="WH-like_DNA-bd_sf"/>
</dbReference>
<dbReference type="Pfam" id="PF13412">
    <property type="entry name" value="HTH_24"/>
    <property type="match status" value="1"/>
</dbReference>
<dbReference type="Pfam" id="PF00480">
    <property type="entry name" value="ROK"/>
    <property type="match status" value="1"/>
</dbReference>
<dbReference type="Proteomes" id="UP001165069">
    <property type="component" value="Unassembled WGS sequence"/>
</dbReference>
<dbReference type="PANTHER" id="PTHR18964">
    <property type="entry name" value="ROK (REPRESSOR, ORF, KINASE) FAMILY"/>
    <property type="match status" value="1"/>
</dbReference>
<evidence type="ECO:0000313" key="3">
    <source>
        <dbReference type="Proteomes" id="UP001165069"/>
    </source>
</evidence>
<accession>A0ABQ5QIP4</accession>
<dbReference type="InterPro" id="IPR036390">
    <property type="entry name" value="WH_DNA-bd_sf"/>
</dbReference>
<comment type="caution">
    <text evidence="2">The sequence shown here is derived from an EMBL/GenBank/DDBJ whole genome shotgun (WGS) entry which is preliminary data.</text>
</comment>